<dbReference type="EMBL" id="FUWR01000003">
    <property type="protein sequence ID" value="SJZ55985.1"/>
    <property type="molecule type" value="Genomic_DNA"/>
</dbReference>
<keyword evidence="11" id="KW-0720">Serine protease</keyword>
<protein>
    <recommendedName>
        <fullName evidence="5">Probable periplasmic serine endoprotease DegP-like</fullName>
        <ecNumber evidence="4">3.4.21.107</ecNumber>
    </recommendedName>
    <alternativeName>
        <fullName evidence="13">Protease Do</fullName>
    </alternativeName>
</protein>
<dbReference type="Pfam" id="PF13180">
    <property type="entry name" value="PDZ_2"/>
    <property type="match status" value="1"/>
</dbReference>
<evidence type="ECO:0000256" key="6">
    <source>
        <dbReference type="ARBA" id="ARBA00022670"/>
    </source>
</evidence>
<proteinExistence type="inferred from homology"/>
<dbReference type="Gene3D" id="2.30.42.10">
    <property type="match status" value="2"/>
</dbReference>
<feature type="signal peptide" evidence="16">
    <location>
        <begin position="1"/>
        <end position="27"/>
    </location>
</feature>
<dbReference type="InterPro" id="IPR001478">
    <property type="entry name" value="PDZ"/>
</dbReference>
<dbReference type="InterPro" id="IPR001940">
    <property type="entry name" value="Peptidase_S1C"/>
</dbReference>
<feature type="binding site" evidence="15">
    <location>
        <begin position="210"/>
        <end position="212"/>
    </location>
    <ligand>
        <name>substrate</name>
    </ligand>
</feature>
<evidence type="ECO:0000256" key="9">
    <source>
        <dbReference type="ARBA" id="ARBA00022764"/>
    </source>
</evidence>
<keyword evidence="8" id="KW-0677">Repeat</keyword>
<reference evidence="19" key="1">
    <citation type="submission" date="2017-02" db="EMBL/GenBank/DDBJ databases">
        <authorList>
            <person name="Varghese N."/>
            <person name="Submissions S."/>
        </authorList>
    </citation>
    <scope>NUCLEOTIDE SEQUENCE [LARGE SCALE GENOMIC DNA]</scope>
    <source>
        <strain evidence="19">ATCC BAA-34</strain>
    </source>
</reference>
<sequence>MKVRHLVMICMLAVASLFVLTTGQAEAKPVSPDFVELSKRLKPTVVNIRTTKTIKARAGVNPYAGNDPFADLFGQFFGQQAPQQPRKQQGMGTGFIISADGFILTNNHVVNGADEIMVKLSDGREIKAELKGLDDKLDVALLKISDKAALPFAELGNSDALEVGEWVMAIGNPFGLAHTVTAGIVSAKGRVIGSGPYDDYIQTDASINPGNSGGPLFSSEGRVIGINTAIIANGQGIGFAIPINMAKTVADQLKATGKVVRGYLGVNFDKLNPKLAKSLGLPSAKGAIVTNILKDSPAEKGGLKVEDVIVQFDGKAIDAETDLPKIIASIPVGKSVKVVVYRKTKRLELTVVVGQQAGRGPLGEPATASIGISARELTPELARQLGLKDAKGVVVSEIKPGSSAEEAGMVRGDLIIEFNGQPVENLEGFAALATKVAKGEVVRLLLRRPDGSFGYVAVTAE</sequence>
<organism evidence="18 19">
    <name type="scientific">Trichlorobacter thiogenes</name>
    <dbReference type="NCBI Taxonomy" id="115783"/>
    <lineage>
        <taxon>Bacteria</taxon>
        <taxon>Pseudomonadati</taxon>
        <taxon>Thermodesulfobacteriota</taxon>
        <taxon>Desulfuromonadia</taxon>
        <taxon>Geobacterales</taxon>
        <taxon>Geobacteraceae</taxon>
        <taxon>Trichlorobacter</taxon>
    </lineage>
</organism>
<gene>
    <name evidence="18" type="ORF">SAMN02745119_00963</name>
</gene>
<dbReference type="Gene3D" id="2.40.10.120">
    <property type="match status" value="1"/>
</dbReference>
<evidence type="ECO:0000256" key="3">
    <source>
        <dbReference type="ARBA" id="ARBA00010541"/>
    </source>
</evidence>
<dbReference type="SMART" id="SM00228">
    <property type="entry name" value="PDZ"/>
    <property type="match status" value="2"/>
</dbReference>
<feature type="active site" description="Charge relay system" evidence="14">
    <location>
        <position position="138"/>
    </location>
</feature>
<dbReference type="GO" id="GO:0004252">
    <property type="term" value="F:serine-type endopeptidase activity"/>
    <property type="evidence" value="ECO:0007669"/>
    <property type="project" value="InterPro"/>
</dbReference>
<keyword evidence="12" id="KW-0346">Stress response</keyword>
<evidence type="ECO:0000256" key="1">
    <source>
        <dbReference type="ARBA" id="ARBA00001772"/>
    </source>
</evidence>
<accession>A0A1T4LMN7</accession>
<evidence type="ECO:0000256" key="7">
    <source>
        <dbReference type="ARBA" id="ARBA00022729"/>
    </source>
</evidence>
<evidence type="ECO:0000256" key="16">
    <source>
        <dbReference type="SAM" id="SignalP"/>
    </source>
</evidence>
<keyword evidence="9" id="KW-0574">Periplasm</keyword>
<evidence type="ECO:0000256" key="10">
    <source>
        <dbReference type="ARBA" id="ARBA00022801"/>
    </source>
</evidence>
<dbReference type="GO" id="GO:0042597">
    <property type="term" value="C:periplasmic space"/>
    <property type="evidence" value="ECO:0007669"/>
    <property type="project" value="UniProtKB-SubCell"/>
</dbReference>
<dbReference type="PANTHER" id="PTHR22939:SF130">
    <property type="entry name" value="PERIPLASMIC SERINE ENDOPROTEASE DEGP-LIKE-RELATED"/>
    <property type="match status" value="1"/>
</dbReference>
<feature type="chain" id="PRO_5038751495" description="Probable periplasmic serine endoprotease DegP-like" evidence="16">
    <location>
        <begin position="28"/>
        <end position="461"/>
    </location>
</feature>
<feature type="domain" description="PDZ" evidence="17">
    <location>
        <begin position="265"/>
        <end position="344"/>
    </location>
</feature>
<keyword evidence="10" id="KW-0378">Hydrolase</keyword>
<dbReference type="GO" id="GO:0006508">
    <property type="term" value="P:proteolysis"/>
    <property type="evidence" value="ECO:0007669"/>
    <property type="project" value="UniProtKB-KW"/>
</dbReference>
<comment type="subcellular location">
    <subcellularLocation>
        <location evidence="2">Periplasm</location>
    </subcellularLocation>
</comment>
<dbReference type="PROSITE" id="PS50106">
    <property type="entry name" value="PDZ"/>
    <property type="match status" value="2"/>
</dbReference>
<evidence type="ECO:0000256" key="11">
    <source>
        <dbReference type="ARBA" id="ARBA00022825"/>
    </source>
</evidence>
<dbReference type="CDD" id="cd10839">
    <property type="entry name" value="cpPDZ1_DegP-like"/>
    <property type="match status" value="1"/>
</dbReference>
<dbReference type="RefSeq" id="WP_078789243.1">
    <property type="nucleotide sequence ID" value="NZ_FUWR01000003.1"/>
</dbReference>
<feature type="domain" description="PDZ" evidence="17">
    <location>
        <begin position="351"/>
        <end position="450"/>
    </location>
</feature>
<name>A0A1T4LMN7_9BACT</name>
<evidence type="ECO:0000256" key="13">
    <source>
        <dbReference type="ARBA" id="ARBA00032850"/>
    </source>
</evidence>
<evidence type="ECO:0000256" key="4">
    <source>
        <dbReference type="ARBA" id="ARBA00013035"/>
    </source>
</evidence>
<dbReference type="PANTHER" id="PTHR22939">
    <property type="entry name" value="SERINE PROTEASE FAMILY S1C HTRA-RELATED"/>
    <property type="match status" value="1"/>
</dbReference>
<dbReference type="AlphaFoldDB" id="A0A1T4LMN7"/>
<dbReference type="Pfam" id="PF17820">
    <property type="entry name" value="PDZ_6"/>
    <property type="match status" value="1"/>
</dbReference>
<comment type="similarity">
    <text evidence="3">Belongs to the peptidase S1C family.</text>
</comment>
<keyword evidence="7 16" id="KW-0732">Signal</keyword>
<dbReference type="STRING" id="115783.SAMN02745119_00963"/>
<keyword evidence="19" id="KW-1185">Reference proteome</keyword>
<feature type="binding site" evidence="15">
    <location>
        <begin position="228"/>
        <end position="232"/>
    </location>
    <ligand>
        <name>substrate</name>
    </ligand>
</feature>
<dbReference type="InterPro" id="IPR011782">
    <property type="entry name" value="Pept_S1C_Do"/>
</dbReference>
<evidence type="ECO:0000313" key="19">
    <source>
        <dbReference type="Proteomes" id="UP000190102"/>
    </source>
</evidence>
<evidence type="ECO:0000256" key="2">
    <source>
        <dbReference type="ARBA" id="ARBA00004418"/>
    </source>
</evidence>
<dbReference type="Proteomes" id="UP000190102">
    <property type="component" value="Unassembled WGS sequence"/>
</dbReference>
<evidence type="ECO:0000259" key="17">
    <source>
        <dbReference type="PROSITE" id="PS50106"/>
    </source>
</evidence>
<dbReference type="SUPFAM" id="SSF50494">
    <property type="entry name" value="Trypsin-like serine proteases"/>
    <property type="match status" value="1"/>
</dbReference>
<evidence type="ECO:0000256" key="8">
    <source>
        <dbReference type="ARBA" id="ARBA00022737"/>
    </source>
</evidence>
<evidence type="ECO:0000313" key="18">
    <source>
        <dbReference type="EMBL" id="SJZ55985.1"/>
    </source>
</evidence>
<keyword evidence="6 18" id="KW-0645">Protease</keyword>
<comment type="catalytic activity">
    <reaction evidence="1">
        <text>Acts on substrates that are at least partially unfolded. The cleavage site P1 residue is normally between a pair of hydrophobic residues, such as Val-|-Val.</text>
        <dbReference type="EC" id="3.4.21.107"/>
    </reaction>
</comment>
<dbReference type="NCBIfam" id="TIGR02037">
    <property type="entry name" value="degP_htrA_DO"/>
    <property type="match status" value="1"/>
</dbReference>
<evidence type="ECO:0000256" key="12">
    <source>
        <dbReference type="ARBA" id="ARBA00023016"/>
    </source>
</evidence>
<dbReference type="OrthoDB" id="9758917at2"/>
<feature type="binding site" evidence="15">
    <location>
        <position position="108"/>
    </location>
    <ligand>
        <name>substrate</name>
    </ligand>
</feature>
<evidence type="ECO:0000256" key="14">
    <source>
        <dbReference type="PIRSR" id="PIRSR611782-1"/>
    </source>
</evidence>
<dbReference type="InterPro" id="IPR036034">
    <property type="entry name" value="PDZ_sf"/>
</dbReference>
<dbReference type="SUPFAM" id="SSF50156">
    <property type="entry name" value="PDZ domain-like"/>
    <property type="match status" value="2"/>
</dbReference>
<dbReference type="Pfam" id="PF13365">
    <property type="entry name" value="Trypsin_2"/>
    <property type="match status" value="1"/>
</dbReference>
<dbReference type="InterPro" id="IPR009003">
    <property type="entry name" value="Peptidase_S1_PA"/>
</dbReference>
<feature type="active site" description="Charge relay system" evidence="14">
    <location>
        <position position="212"/>
    </location>
</feature>
<dbReference type="EC" id="3.4.21.107" evidence="4"/>
<feature type="active site" description="Charge relay system" evidence="14">
    <location>
        <position position="108"/>
    </location>
</feature>
<dbReference type="InterPro" id="IPR041489">
    <property type="entry name" value="PDZ_6"/>
</dbReference>
<evidence type="ECO:0000256" key="15">
    <source>
        <dbReference type="PIRSR" id="PIRSR611782-2"/>
    </source>
</evidence>
<evidence type="ECO:0000256" key="5">
    <source>
        <dbReference type="ARBA" id="ARBA00013958"/>
    </source>
</evidence>
<feature type="binding site" evidence="15">
    <location>
        <position position="138"/>
    </location>
    <ligand>
        <name>substrate</name>
    </ligand>
</feature>
<dbReference type="PRINTS" id="PR00834">
    <property type="entry name" value="PROTEASES2C"/>
</dbReference>